<dbReference type="InterPro" id="IPR044509">
    <property type="entry name" value="RIC2/4"/>
</dbReference>
<dbReference type="CDD" id="cd00132">
    <property type="entry name" value="CRIB"/>
    <property type="match status" value="1"/>
</dbReference>
<dbReference type="Proteomes" id="UP000236161">
    <property type="component" value="Unassembled WGS sequence"/>
</dbReference>
<dbReference type="OrthoDB" id="678664at2759"/>
<dbReference type="PANTHER" id="PTHR46931:SF14">
    <property type="entry name" value="CRIB DOMAIN-CONTAINING PROTEIN RIC2"/>
    <property type="match status" value="1"/>
</dbReference>
<dbReference type="InterPro" id="IPR036936">
    <property type="entry name" value="CRIB_dom_sf"/>
</dbReference>
<protein>
    <recommendedName>
        <fullName evidence="1">CRIB domain-containing protein</fullName>
    </recommendedName>
</protein>
<dbReference type="Pfam" id="PF00786">
    <property type="entry name" value="PBD"/>
    <property type="match status" value="1"/>
</dbReference>
<evidence type="ECO:0000313" key="3">
    <source>
        <dbReference type="Proteomes" id="UP000236161"/>
    </source>
</evidence>
<organism evidence="2 3">
    <name type="scientific">Apostasia shenzhenica</name>
    <dbReference type="NCBI Taxonomy" id="1088818"/>
    <lineage>
        <taxon>Eukaryota</taxon>
        <taxon>Viridiplantae</taxon>
        <taxon>Streptophyta</taxon>
        <taxon>Embryophyta</taxon>
        <taxon>Tracheophyta</taxon>
        <taxon>Spermatophyta</taxon>
        <taxon>Magnoliopsida</taxon>
        <taxon>Liliopsida</taxon>
        <taxon>Asparagales</taxon>
        <taxon>Orchidaceae</taxon>
        <taxon>Apostasioideae</taxon>
        <taxon>Apostasia</taxon>
    </lineage>
</organism>
<evidence type="ECO:0000259" key="1">
    <source>
        <dbReference type="PROSITE" id="PS50108"/>
    </source>
</evidence>
<dbReference type="PANTHER" id="PTHR46931">
    <property type="entry name" value="CRIB DOMAIN-CONTAINING PROTEIN RIC2"/>
    <property type="match status" value="1"/>
</dbReference>
<evidence type="ECO:0000313" key="2">
    <source>
        <dbReference type="EMBL" id="PKA60937.1"/>
    </source>
</evidence>
<dbReference type="PROSITE" id="PS50108">
    <property type="entry name" value="CRIB"/>
    <property type="match status" value="1"/>
</dbReference>
<proteinExistence type="predicted"/>
<keyword evidence="3" id="KW-1185">Reference proteome</keyword>
<dbReference type="Gene3D" id="3.90.810.10">
    <property type="entry name" value="CRIB domain"/>
    <property type="match status" value="1"/>
</dbReference>
<sequence>MLPFSIGCVSQSSITVVENPLNKAQSEPTSTHGDGQIVKEQIQSSEGTKSISGFLQLSKTGPITSGFHRLVKGFKSLSSLFTIYKEEDEEEEAEMEIGYPTDVQHVAHIGWDGFNNLSSIKNLEKEVPEFFPLPSLTMKRFELAMASQANTMYHITELLLTH</sequence>
<gene>
    <name evidence="2" type="ORF">AXF42_Ash006572</name>
</gene>
<dbReference type="InterPro" id="IPR000095">
    <property type="entry name" value="CRIB_dom"/>
</dbReference>
<name>A0A2I0AZH3_9ASPA</name>
<reference evidence="2 3" key="1">
    <citation type="journal article" date="2017" name="Nature">
        <title>The Apostasia genome and the evolution of orchids.</title>
        <authorList>
            <person name="Zhang G.Q."/>
            <person name="Liu K.W."/>
            <person name="Li Z."/>
            <person name="Lohaus R."/>
            <person name="Hsiao Y.Y."/>
            <person name="Niu S.C."/>
            <person name="Wang J.Y."/>
            <person name="Lin Y.C."/>
            <person name="Xu Q."/>
            <person name="Chen L.J."/>
            <person name="Yoshida K."/>
            <person name="Fujiwara S."/>
            <person name="Wang Z.W."/>
            <person name="Zhang Y.Q."/>
            <person name="Mitsuda N."/>
            <person name="Wang M."/>
            <person name="Liu G.H."/>
            <person name="Pecoraro L."/>
            <person name="Huang H.X."/>
            <person name="Xiao X.J."/>
            <person name="Lin M."/>
            <person name="Wu X.Y."/>
            <person name="Wu W.L."/>
            <person name="Chen Y.Y."/>
            <person name="Chang S.B."/>
            <person name="Sakamoto S."/>
            <person name="Ohme-Takagi M."/>
            <person name="Yagi M."/>
            <person name="Zeng S.J."/>
            <person name="Shen C.Y."/>
            <person name="Yeh C.M."/>
            <person name="Luo Y.B."/>
            <person name="Tsai W.C."/>
            <person name="Van de Peer Y."/>
            <person name="Liu Z.J."/>
        </authorList>
    </citation>
    <scope>NUCLEOTIDE SEQUENCE [LARGE SCALE GENOMIC DNA]</scope>
    <source>
        <strain evidence="3">cv. Shenzhen</strain>
        <tissue evidence="2">Stem</tissue>
    </source>
</reference>
<feature type="domain" description="CRIB" evidence="1">
    <location>
        <begin position="97"/>
        <end position="110"/>
    </location>
</feature>
<dbReference type="EMBL" id="KZ451935">
    <property type="protein sequence ID" value="PKA60937.1"/>
    <property type="molecule type" value="Genomic_DNA"/>
</dbReference>
<accession>A0A2I0AZH3</accession>
<dbReference type="AlphaFoldDB" id="A0A2I0AZH3"/>
<dbReference type="SMART" id="SM00285">
    <property type="entry name" value="PBD"/>
    <property type="match status" value="1"/>
</dbReference>
<dbReference type="STRING" id="1088818.A0A2I0AZH3"/>